<protein>
    <recommendedName>
        <fullName evidence="1">DHHA1 domain-containing protein</fullName>
    </recommendedName>
</protein>
<dbReference type="Gene3D" id="3.10.310.30">
    <property type="match status" value="1"/>
</dbReference>
<gene>
    <name evidence="2" type="ORF">S01H4_35661</name>
</gene>
<reference evidence="2" key="1">
    <citation type="journal article" date="2014" name="Front. Microbiol.">
        <title>High frequency of phylogenetically diverse reductive dehalogenase-homologous genes in deep subseafloor sedimentary metagenomes.</title>
        <authorList>
            <person name="Kawai M."/>
            <person name="Futagami T."/>
            <person name="Toyoda A."/>
            <person name="Takaki Y."/>
            <person name="Nishi S."/>
            <person name="Hori S."/>
            <person name="Arai W."/>
            <person name="Tsubouchi T."/>
            <person name="Morono Y."/>
            <person name="Uchiyama I."/>
            <person name="Ito T."/>
            <person name="Fujiyama A."/>
            <person name="Inagaki F."/>
            <person name="Takami H."/>
        </authorList>
    </citation>
    <scope>NUCLEOTIDE SEQUENCE</scope>
    <source>
        <strain evidence="2">Expedition CK06-06</strain>
    </source>
</reference>
<feature type="non-terminal residue" evidence="2">
    <location>
        <position position="1"/>
    </location>
</feature>
<dbReference type="Gene3D" id="3.90.1640.10">
    <property type="entry name" value="inorganic pyrophosphatase (n-terminal core)"/>
    <property type="match status" value="1"/>
</dbReference>
<dbReference type="AlphaFoldDB" id="X1BGW3"/>
<dbReference type="PANTHER" id="PTHR47618">
    <property type="entry name" value="BIFUNCTIONAL OLIGORIBONUCLEASE AND PAP PHOSPHATASE NRNA"/>
    <property type="match status" value="1"/>
</dbReference>
<dbReference type="EMBL" id="BART01018983">
    <property type="protein sequence ID" value="GAG80427.1"/>
    <property type="molecule type" value="Genomic_DNA"/>
</dbReference>
<evidence type="ECO:0000259" key="1">
    <source>
        <dbReference type="Pfam" id="PF02272"/>
    </source>
</evidence>
<organism evidence="2">
    <name type="scientific">marine sediment metagenome</name>
    <dbReference type="NCBI Taxonomy" id="412755"/>
    <lineage>
        <taxon>unclassified sequences</taxon>
        <taxon>metagenomes</taxon>
        <taxon>ecological metagenomes</taxon>
    </lineage>
</organism>
<accession>X1BGW3</accession>
<dbReference type="PANTHER" id="PTHR47618:SF1">
    <property type="entry name" value="BIFUNCTIONAL OLIGORIBONUCLEASE AND PAP PHOSPHATASE NRNA"/>
    <property type="match status" value="1"/>
</dbReference>
<dbReference type="InterPro" id="IPR038763">
    <property type="entry name" value="DHH_sf"/>
</dbReference>
<sequence length="233" mass="26210">REFDQYLKQNDKPVLVIDHHETSDGLGDVELIDTTAAASALIIFDLLKYADWKVSQRIAQALFVAVATDTGWFQFSNTDSRVYRSCAELIDIGANPAEIYHNLYQKFSFERFKLMARMLDTLELHLDGRFATQHLLQQDFEQAGATYKDTENLIDECRRIGTVEAAALFVELKDGRVRCSLRSTGAIDVRKIAQKFGGGGHKMAAGAHLPGPLEKAKELIKTEVKKQFEQLEA</sequence>
<evidence type="ECO:0000313" key="2">
    <source>
        <dbReference type="EMBL" id="GAG80427.1"/>
    </source>
</evidence>
<dbReference type="Pfam" id="PF02272">
    <property type="entry name" value="DHHA1"/>
    <property type="match status" value="1"/>
</dbReference>
<dbReference type="GO" id="GO:0003676">
    <property type="term" value="F:nucleic acid binding"/>
    <property type="evidence" value="ECO:0007669"/>
    <property type="project" value="InterPro"/>
</dbReference>
<feature type="domain" description="DHHA1" evidence="1">
    <location>
        <begin position="142"/>
        <end position="221"/>
    </location>
</feature>
<comment type="caution">
    <text evidence="2">The sequence shown here is derived from an EMBL/GenBank/DDBJ whole genome shotgun (WGS) entry which is preliminary data.</text>
</comment>
<name>X1BGW3_9ZZZZ</name>
<proteinExistence type="predicted"/>
<dbReference type="SUPFAM" id="SSF64182">
    <property type="entry name" value="DHH phosphoesterases"/>
    <property type="match status" value="1"/>
</dbReference>
<dbReference type="InterPro" id="IPR003156">
    <property type="entry name" value="DHHA1_dom"/>
</dbReference>
<dbReference type="InterPro" id="IPR051319">
    <property type="entry name" value="Oligoribo/pAp-PDE_c-di-AMP_PDE"/>
</dbReference>